<proteinExistence type="predicted"/>
<organism evidence="1 2">
    <name type="scientific">Brachionus plicatilis</name>
    <name type="common">Marine rotifer</name>
    <name type="synonym">Brachionus muelleri</name>
    <dbReference type="NCBI Taxonomy" id="10195"/>
    <lineage>
        <taxon>Eukaryota</taxon>
        <taxon>Metazoa</taxon>
        <taxon>Spiralia</taxon>
        <taxon>Gnathifera</taxon>
        <taxon>Rotifera</taxon>
        <taxon>Eurotatoria</taxon>
        <taxon>Monogononta</taxon>
        <taxon>Pseudotrocha</taxon>
        <taxon>Ploima</taxon>
        <taxon>Brachionidae</taxon>
        <taxon>Brachionus</taxon>
    </lineage>
</organism>
<comment type="caution">
    <text evidence="1">The sequence shown here is derived from an EMBL/GenBank/DDBJ whole genome shotgun (WGS) entry which is preliminary data.</text>
</comment>
<dbReference type="Proteomes" id="UP000276133">
    <property type="component" value="Unassembled WGS sequence"/>
</dbReference>
<reference evidence="1 2" key="1">
    <citation type="journal article" date="2018" name="Sci. Rep.">
        <title>Genomic signatures of local adaptation to the degree of environmental predictability in rotifers.</title>
        <authorList>
            <person name="Franch-Gras L."/>
            <person name="Hahn C."/>
            <person name="Garcia-Roger E.M."/>
            <person name="Carmona M.J."/>
            <person name="Serra M."/>
            <person name="Gomez A."/>
        </authorList>
    </citation>
    <scope>NUCLEOTIDE SEQUENCE [LARGE SCALE GENOMIC DNA]</scope>
    <source>
        <strain evidence="1">HYR1</strain>
    </source>
</reference>
<sequence length="116" mass="12821">MPELTDTLICSDWESQITRSPRVDALASFDSKDEMANIAPPDASDIKLLPMAGLVSNGMKKKIDAIVVVKNSVHDEQHVNKKLHPMNLAIFLRIFSPSELSLCVARPHSPVAFKKL</sequence>
<evidence type="ECO:0000313" key="1">
    <source>
        <dbReference type="EMBL" id="RNA07895.1"/>
    </source>
</evidence>
<evidence type="ECO:0000313" key="2">
    <source>
        <dbReference type="Proteomes" id="UP000276133"/>
    </source>
</evidence>
<accession>A0A3M7QAC7</accession>
<name>A0A3M7QAC7_BRAPC</name>
<dbReference type="EMBL" id="REGN01006906">
    <property type="protein sequence ID" value="RNA07895.1"/>
    <property type="molecule type" value="Genomic_DNA"/>
</dbReference>
<gene>
    <name evidence="1" type="ORF">BpHYR1_026267</name>
</gene>
<protein>
    <submittedName>
        <fullName evidence="1">Uncharacterized protein</fullName>
    </submittedName>
</protein>
<dbReference type="AlphaFoldDB" id="A0A3M7QAC7"/>
<keyword evidence="2" id="KW-1185">Reference proteome</keyword>